<gene>
    <name evidence="1" type="primary">38</name>
    <name evidence="1" type="ORF">THIBAULT_38</name>
</gene>
<organism evidence="1 2">
    <name type="scientific">Mycobacterium phage Thibault</name>
    <dbReference type="NCBI Taxonomy" id="1052673"/>
    <lineage>
        <taxon>Viruses</taxon>
        <taxon>Duplodnaviria</taxon>
        <taxon>Heunggongvirae</taxon>
        <taxon>Uroviricota</taxon>
        <taxon>Caudoviricetes</taxon>
        <taxon>Omegavirus</taxon>
        <taxon>Omegavirus thibault</taxon>
    </lineage>
</organism>
<dbReference type="KEGG" id="vg:18565998"/>
<proteinExistence type="predicted"/>
<reference evidence="1 2" key="1">
    <citation type="journal article" date="2012" name="J. Virol.">
        <title>Complete Genome Sequences of 138 Mycobacteriophages.</title>
        <authorList>
            <consortium name="the Science Education Alliance Phage Hunters Advancing Genomics and Evolutionary Science Program"/>
            <consortium name="the KwaZulu-Natal Research Institute for Tuberculosis and HIV Mycobacterial Genetics Course Students"/>
            <consortium name="the Phage Hunters Integrating Research and Education Program"/>
            <person name="Hatfull G.F."/>
        </authorList>
    </citation>
    <scope>NUCLEOTIDE SEQUENCE [LARGE SCALE GENOMIC DNA]</scope>
</reference>
<protein>
    <submittedName>
        <fullName evidence="1">Uncharacterized protein</fullName>
    </submittedName>
</protein>
<dbReference type="GeneID" id="18565998"/>
<dbReference type="RefSeq" id="YP_009018049.1">
    <property type="nucleotide sequence ID" value="NC_023738.1"/>
</dbReference>
<evidence type="ECO:0000313" key="2">
    <source>
        <dbReference type="Proteomes" id="UP000008391"/>
    </source>
</evidence>
<keyword evidence="2" id="KW-1185">Reference proteome</keyword>
<accession>G1FGA3</accession>
<sequence length="267" mass="29230">MDLRTDYEDDVDEIDASWFNDVGLAVNENTAARAKKGLFSALPAAGAAGRLYFSTDTGTILRDNGTSWDVVGRCDVAHILPPASSWSTNTLGTATVTADKDGRLFTIPSSGGLLTPRIEYRTLSPTSNYTVTARIEPADFARSEGQSYSGLILRHGSSSNTIIFGYMVYAGQVNNLIVTQGNSGNLIGSHYTYAPVDRFPGFPRWLRVRDDATNRYYEFSINGIDWVEFYSGSRTNYITPDQVGWGGAQSTSLTRSLVVRLRSFNVS</sequence>
<evidence type="ECO:0000313" key="1">
    <source>
        <dbReference type="EMBL" id="AEJ93986.1"/>
    </source>
</evidence>
<name>G1FGA3_9CAUD</name>
<dbReference type="Proteomes" id="UP000008391">
    <property type="component" value="Segment"/>
</dbReference>
<dbReference type="EMBL" id="JN201525">
    <property type="protein sequence ID" value="AEJ93986.1"/>
    <property type="molecule type" value="Genomic_DNA"/>
</dbReference>